<dbReference type="PANTHER" id="PTHR30055:SF200">
    <property type="entry name" value="HTH-TYPE TRANSCRIPTIONAL REPRESSOR BDCR"/>
    <property type="match status" value="1"/>
</dbReference>
<dbReference type="InterPro" id="IPR001647">
    <property type="entry name" value="HTH_TetR"/>
</dbReference>
<dbReference type="InterPro" id="IPR009057">
    <property type="entry name" value="Homeodomain-like_sf"/>
</dbReference>
<dbReference type="InterPro" id="IPR036271">
    <property type="entry name" value="Tet_transcr_reg_TetR-rel_C_sf"/>
</dbReference>
<dbReference type="SUPFAM" id="SSF46689">
    <property type="entry name" value="Homeodomain-like"/>
    <property type="match status" value="1"/>
</dbReference>
<dbReference type="PROSITE" id="PS50977">
    <property type="entry name" value="HTH_TETR_2"/>
    <property type="match status" value="1"/>
</dbReference>
<dbReference type="PRINTS" id="PR00455">
    <property type="entry name" value="HTHTETR"/>
</dbReference>
<name>A0A4Q9H1A6_9MICO</name>
<sequence>MQRAPWAKQRILDTANELFYDDGIRVVGIDRLISVSSVTKATFYKHYGSKDTLILKYIRSRHESMRQDLTATIDNSAGAEQALRQIVGDLAARISQPGFRGCAFLNAAAEFPDPQHPVREVVTAHREWYTDVLSNLLGDMGHPMPGDAADEFLLAIDGAQSGGYAGDPVAATTSLQRAVDRILGSATLKAA</sequence>
<accession>A0A4Q9H1A6</accession>
<keyword evidence="1 2" id="KW-0238">DNA-binding</keyword>
<evidence type="ECO:0000313" key="5">
    <source>
        <dbReference type="Proteomes" id="UP000294194"/>
    </source>
</evidence>
<organism evidence="4 5">
    <name type="scientific">Glaciihabitans arcticus</name>
    <dbReference type="NCBI Taxonomy" id="2668039"/>
    <lineage>
        <taxon>Bacteria</taxon>
        <taxon>Bacillati</taxon>
        <taxon>Actinomycetota</taxon>
        <taxon>Actinomycetes</taxon>
        <taxon>Micrococcales</taxon>
        <taxon>Microbacteriaceae</taxon>
        <taxon>Glaciihabitans</taxon>
    </lineage>
</organism>
<dbReference type="Proteomes" id="UP000294194">
    <property type="component" value="Unassembled WGS sequence"/>
</dbReference>
<protein>
    <submittedName>
        <fullName evidence="4">TetR/AcrR family transcriptional regulator</fullName>
    </submittedName>
</protein>
<dbReference type="Pfam" id="PF00440">
    <property type="entry name" value="TetR_N"/>
    <property type="match status" value="1"/>
</dbReference>
<dbReference type="Gene3D" id="1.10.357.10">
    <property type="entry name" value="Tetracycline Repressor, domain 2"/>
    <property type="match status" value="1"/>
</dbReference>
<dbReference type="GO" id="GO:0000976">
    <property type="term" value="F:transcription cis-regulatory region binding"/>
    <property type="evidence" value="ECO:0007669"/>
    <property type="project" value="TreeGrafter"/>
</dbReference>
<gene>
    <name evidence="4" type="ORF">EYE40_02990</name>
</gene>
<proteinExistence type="predicted"/>
<reference evidence="5" key="1">
    <citation type="submission" date="2019-02" db="EMBL/GenBank/DDBJ databases">
        <title>Glaciihabitans arcticus sp. nov., a psychrotolerant bacterium isolated from polar soil.</title>
        <authorList>
            <person name="Dahal R.H."/>
        </authorList>
    </citation>
    <scope>NUCLEOTIDE SEQUENCE [LARGE SCALE GENOMIC DNA]</scope>
    <source>
        <strain evidence="5">RP-3-7</strain>
    </source>
</reference>
<comment type="caution">
    <text evidence="4">The sequence shown here is derived from an EMBL/GenBank/DDBJ whole genome shotgun (WGS) entry which is preliminary data.</text>
</comment>
<dbReference type="EMBL" id="SISG01000001">
    <property type="protein sequence ID" value="TBN58500.1"/>
    <property type="molecule type" value="Genomic_DNA"/>
</dbReference>
<dbReference type="InterPro" id="IPR050109">
    <property type="entry name" value="HTH-type_TetR-like_transc_reg"/>
</dbReference>
<dbReference type="GO" id="GO:0003700">
    <property type="term" value="F:DNA-binding transcription factor activity"/>
    <property type="evidence" value="ECO:0007669"/>
    <property type="project" value="TreeGrafter"/>
</dbReference>
<dbReference type="AlphaFoldDB" id="A0A4Q9H1A6"/>
<feature type="domain" description="HTH tetR-type" evidence="3">
    <location>
        <begin position="5"/>
        <end position="65"/>
    </location>
</feature>
<evidence type="ECO:0000256" key="1">
    <source>
        <dbReference type="ARBA" id="ARBA00023125"/>
    </source>
</evidence>
<keyword evidence="5" id="KW-1185">Reference proteome</keyword>
<feature type="DNA-binding region" description="H-T-H motif" evidence="2">
    <location>
        <begin position="28"/>
        <end position="47"/>
    </location>
</feature>
<evidence type="ECO:0000313" key="4">
    <source>
        <dbReference type="EMBL" id="TBN58500.1"/>
    </source>
</evidence>
<evidence type="ECO:0000259" key="3">
    <source>
        <dbReference type="PROSITE" id="PS50977"/>
    </source>
</evidence>
<dbReference type="PANTHER" id="PTHR30055">
    <property type="entry name" value="HTH-TYPE TRANSCRIPTIONAL REGULATOR RUTR"/>
    <property type="match status" value="1"/>
</dbReference>
<dbReference type="SUPFAM" id="SSF48498">
    <property type="entry name" value="Tetracyclin repressor-like, C-terminal domain"/>
    <property type="match status" value="1"/>
</dbReference>
<evidence type="ECO:0000256" key="2">
    <source>
        <dbReference type="PROSITE-ProRule" id="PRU00335"/>
    </source>
</evidence>